<gene>
    <name evidence="6" type="ORF">TrRE_jg10364</name>
</gene>
<name>A0A9W7EEK7_9STRA</name>
<feature type="compositionally biased region" description="Polar residues" evidence="4">
    <location>
        <begin position="199"/>
        <end position="208"/>
    </location>
</feature>
<feature type="region of interest" description="Disordered" evidence="4">
    <location>
        <begin position="473"/>
        <end position="525"/>
    </location>
</feature>
<dbReference type="OrthoDB" id="336088at2759"/>
<evidence type="ECO:0000256" key="2">
    <source>
        <dbReference type="ARBA" id="ARBA00022771"/>
    </source>
</evidence>
<feature type="compositionally biased region" description="Polar residues" evidence="4">
    <location>
        <begin position="493"/>
        <end position="502"/>
    </location>
</feature>
<dbReference type="GO" id="GO:0008270">
    <property type="term" value="F:zinc ion binding"/>
    <property type="evidence" value="ECO:0007669"/>
    <property type="project" value="UniProtKB-KW"/>
</dbReference>
<accession>A0A9W7EEK7</accession>
<dbReference type="SUPFAM" id="SSF57903">
    <property type="entry name" value="FYVE/PHD zinc finger"/>
    <property type="match status" value="1"/>
</dbReference>
<reference evidence="6" key="1">
    <citation type="submission" date="2022-07" db="EMBL/GenBank/DDBJ databases">
        <title>Genome analysis of Parmales, a sister group of diatoms, reveals the evolutionary specialization of diatoms from phago-mixotrophs to photoautotrophs.</title>
        <authorList>
            <person name="Ban H."/>
            <person name="Sato S."/>
            <person name="Yoshikawa S."/>
            <person name="Kazumasa Y."/>
            <person name="Nakamura Y."/>
            <person name="Ichinomiya M."/>
            <person name="Saitoh K."/>
            <person name="Sato N."/>
            <person name="Blanc-Mathieu R."/>
            <person name="Endo H."/>
            <person name="Kuwata A."/>
            <person name="Ogata H."/>
        </authorList>
    </citation>
    <scope>NUCLEOTIDE SEQUENCE</scope>
</reference>
<dbReference type="Gene3D" id="2.30.30.1150">
    <property type="match status" value="1"/>
</dbReference>
<feature type="region of interest" description="Disordered" evidence="4">
    <location>
        <begin position="1"/>
        <end position="212"/>
    </location>
</feature>
<comment type="caution">
    <text evidence="6">The sequence shown here is derived from an EMBL/GenBank/DDBJ whole genome shotgun (WGS) entry which is preliminary data.</text>
</comment>
<keyword evidence="1" id="KW-0479">Metal-binding</keyword>
<feature type="region of interest" description="Disordered" evidence="4">
    <location>
        <begin position="333"/>
        <end position="395"/>
    </location>
</feature>
<evidence type="ECO:0000256" key="1">
    <source>
        <dbReference type="ARBA" id="ARBA00022723"/>
    </source>
</evidence>
<feature type="domain" description="PHD-type" evidence="5">
    <location>
        <begin position="239"/>
        <end position="274"/>
    </location>
</feature>
<evidence type="ECO:0000256" key="4">
    <source>
        <dbReference type="SAM" id="MobiDB-lite"/>
    </source>
</evidence>
<dbReference type="InterPro" id="IPR011011">
    <property type="entry name" value="Znf_FYVE_PHD"/>
</dbReference>
<organism evidence="6 7">
    <name type="scientific">Triparma retinervis</name>
    <dbReference type="NCBI Taxonomy" id="2557542"/>
    <lineage>
        <taxon>Eukaryota</taxon>
        <taxon>Sar</taxon>
        <taxon>Stramenopiles</taxon>
        <taxon>Ochrophyta</taxon>
        <taxon>Bolidophyceae</taxon>
        <taxon>Parmales</taxon>
        <taxon>Triparmaceae</taxon>
        <taxon>Triparma</taxon>
    </lineage>
</organism>
<proteinExistence type="predicted"/>
<keyword evidence="3" id="KW-0862">Zinc</keyword>
<dbReference type="Pfam" id="PF00628">
    <property type="entry name" value="PHD"/>
    <property type="match status" value="1"/>
</dbReference>
<evidence type="ECO:0000256" key="3">
    <source>
        <dbReference type="ARBA" id="ARBA00022833"/>
    </source>
</evidence>
<dbReference type="AlphaFoldDB" id="A0A9W7EEK7"/>
<evidence type="ECO:0000313" key="6">
    <source>
        <dbReference type="EMBL" id="GMH75992.1"/>
    </source>
</evidence>
<evidence type="ECO:0000259" key="5">
    <source>
        <dbReference type="Pfam" id="PF00628"/>
    </source>
</evidence>
<dbReference type="Proteomes" id="UP001165082">
    <property type="component" value="Unassembled WGS sequence"/>
</dbReference>
<keyword evidence="7" id="KW-1185">Reference proteome</keyword>
<protein>
    <recommendedName>
        <fullName evidence="5">PHD-type domain-containing protein</fullName>
    </recommendedName>
</protein>
<evidence type="ECO:0000313" key="7">
    <source>
        <dbReference type="Proteomes" id="UP001165082"/>
    </source>
</evidence>
<dbReference type="InterPro" id="IPR019787">
    <property type="entry name" value="Znf_PHD-finger"/>
</dbReference>
<feature type="compositionally biased region" description="Low complexity" evidence="4">
    <location>
        <begin position="127"/>
        <end position="136"/>
    </location>
</feature>
<dbReference type="EMBL" id="BRXZ01001650">
    <property type="protein sequence ID" value="GMH75992.1"/>
    <property type="molecule type" value="Genomic_DNA"/>
</dbReference>
<feature type="non-terminal residue" evidence="6">
    <location>
        <position position="1"/>
    </location>
</feature>
<sequence>VAEVMRIARRATEEMRMMKKGGFSKSHKKKPPPPAQSNPEKKSHKKKTPDAQRNSHKKKEPEKKSHKKKTPDTQRSSHDQSSPSKKSHKKKVSPPPTCSPPQKSHKKKVPGPSPSAAAAPSRPPLRSPSLSPGRSSGRARKAVKIFNPQDGPASEEREKERVREKELEKKRELAREIKEREREVSRESLARESLGSHDLSGSVTCSSTPGPLDPPSQPGPLCSFCLDSRSFRICLYCACSVCASKHSQSSVLLCDGCDGEFHMGCLEPRLERAPPLNVVPLRVSRSGRVVKPKVRDKNEDYSEYRGITMADRFVGETKQGKIAGLQIPTKRGAALGGAVQPNKKTRNTSSDYGETSSDDEDPLSACQPELEPEFWSSDGALRSTPSAERSRKPGGRECMHVLLKSSGLPLTPLQCRQMSGYAARGKPEQLRILKDAVDIIHDAMVDIYRGKEGVTKGGTLSFCDIKGGTEGLDAEGNSIPGPHAAPSLAGIPGTSSDQQPMLPSSAKYAAAPVGPPAPASAPPVAALTVETGCEEKGGGDGMDGVVKDGN</sequence>
<feature type="compositionally biased region" description="Basic and acidic residues" evidence="4">
    <location>
        <begin position="154"/>
        <end position="190"/>
    </location>
</feature>
<feature type="compositionally biased region" description="Basic residues" evidence="4">
    <location>
        <begin position="54"/>
        <end position="69"/>
    </location>
</feature>
<keyword evidence="2" id="KW-0863">Zinc-finger</keyword>